<dbReference type="PANTHER" id="PTHR44591">
    <property type="entry name" value="STRESS RESPONSE REGULATOR PROTEIN 1"/>
    <property type="match status" value="1"/>
</dbReference>
<protein>
    <submittedName>
        <fullName evidence="4">Response regulator receiver protein</fullName>
    </submittedName>
</protein>
<keyword evidence="5" id="KW-1185">Reference proteome</keyword>
<dbReference type="InterPro" id="IPR011006">
    <property type="entry name" value="CheY-like_superfamily"/>
</dbReference>
<accession>A0A444WIY7</accession>
<dbReference type="EMBL" id="JUIW01000001">
    <property type="protein sequence ID" value="RYJ45694.1"/>
    <property type="molecule type" value="Genomic_DNA"/>
</dbReference>
<dbReference type="Pfam" id="PF00072">
    <property type="entry name" value="Response_reg"/>
    <property type="match status" value="1"/>
</dbReference>
<sequence length="138" mass="16211">MNKRGEIIIVDDDIDDLDILEEIYNMLPFENKLVLFHDGEEVYSYLKDPEAYPFLIISDINMPRMNGFELRDKVLSDAEISGKIIPFVFISTSADRTMMKKYCRKSFHGYFEKKSDITEMTNMMERIIGYWKDGIPSD</sequence>
<gene>
    <name evidence="4" type="ORF">NU09_0286</name>
</gene>
<name>A0A444WIY7_9FLAO</name>
<feature type="domain" description="Response regulatory" evidence="3">
    <location>
        <begin position="6"/>
        <end position="128"/>
    </location>
</feature>
<dbReference type="PROSITE" id="PS50110">
    <property type="entry name" value="RESPONSE_REGULATORY"/>
    <property type="match status" value="1"/>
</dbReference>
<keyword evidence="1 2" id="KW-0597">Phosphoprotein</keyword>
<evidence type="ECO:0000259" key="3">
    <source>
        <dbReference type="PROSITE" id="PS50110"/>
    </source>
</evidence>
<dbReference type="RefSeq" id="WP_129749460.1">
    <property type="nucleotide sequence ID" value="NZ_JUIW01000001.1"/>
</dbReference>
<feature type="modified residue" description="4-aspartylphosphate" evidence="2">
    <location>
        <position position="59"/>
    </location>
</feature>
<reference evidence="4 5" key="1">
    <citation type="submission" date="2014-12" db="EMBL/GenBank/DDBJ databases">
        <title>Genome sequence of Flavobacterium beibuense RSKm HC5.</title>
        <authorList>
            <person name="Kim J.F."/>
            <person name="Song J.Y."/>
            <person name="Kwak M.-J."/>
            <person name="Lee S.-W."/>
        </authorList>
    </citation>
    <scope>NUCLEOTIDE SEQUENCE [LARGE SCALE GENOMIC DNA]</scope>
    <source>
        <strain evidence="4 5">RSKm HC5</strain>
    </source>
</reference>
<dbReference type="InterPro" id="IPR001789">
    <property type="entry name" value="Sig_transdc_resp-reg_receiver"/>
</dbReference>
<evidence type="ECO:0000256" key="1">
    <source>
        <dbReference type="ARBA" id="ARBA00022553"/>
    </source>
</evidence>
<dbReference type="Proteomes" id="UP000289775">
    <property type="component" value="Unassembled WGS sequence"/>
</dbReference>
<organism evidence="4 5">
    <name type="scientific">Flavobacterium beibuense</name>
    <dbReference type="NCBI Taxonomy" id="657326"/>
    <lineage>
        <taxon>Bacteria</taxon>
        <taxon>Pseudomonadati</taxon>
        <taxon>Bacteroidota</taxon>
        <taxon>Flavobacteriia</taxon>
        <taxon>Flavobacteriales</taxon>
        <taxon>Flavobacteriaceae</taxon>
        <taxon>Flavobacterium</taxon>
    </lineage>
</organism>
<dbReference type="AlphaFoldDB" id="A0A444WIY7"/>
<dbReference type="OrthoDB" id="958614at2"/>
<comment type="caution">
    <text evidence="4">The sequence shown here is derived from an EMBL/GenBank/DDBJ whole genome shotgun (WGS) entry which is preliminary data.</text>
</comment>
<evidence type="ECO:0000313" key="4">
    <source>
        <dbReference type="EMBL" id="RYJ45694.1"/>
    </source>
</evidence>
<dbReference type="Gene3D" id="3.40.50.2300">
    <property type="match status" value="1"/>
</dbReference>
<dbReference type="SUPFAM" id="SSF52172">
    <property type="entry name" value="CheY-like"/>
    <property type="match status" value="1"/>
</dbReference>
<evidence type="ECO:0000256" key="2">
    <source>
        <dbReference type="PROSITE-ProRule" id="PRU00169"/>
    </source>
</evidence>
<dbReference type="PANTHER" id="PTHR44591:SF3">
    <property type="entry name" value="RESPONSE REGULATORY DOMAIN-CONTAINING PROTEIN"/>
    <property type="match status" value="1"/>
</dbReference>
<dbReference type="SMART" id="SM00448">
    <property type="entry name" value="REC"/>
    <property type="match status" value="1"/>
</dbReference>
<proteinExistence type="predicted"/>
<evidence type="ECO:0000313" key="5">
    <source>
        <dbReference type="Proteomes" id="UP000289775"/>
    </source>
</evidence>
<dbReference type="InterPro" id="IPR050595">
    <property type="entry name" value="Bact_response_regulator"/>
</dbReference>
<dbReference type="GO" id="GO:0000160">
    <property type="term" value="P:phosphorelay signal transduction system"/>
    <property type="evidence" value="ECO:0007669"/>
    <property type="project" value="InterPro"/>
</dbReference>